<organism evidence="1 2">
    <name type="scientific">Hibiscus syriacus</name>
    <name type="common">Rose of Sharon</name>
    <dbReference type="NCBI Taxonomy" id="106335"/>
    <lineage>
        <taxon>Eukaryota</taxon>
        <taxon>Viridiplantae</taxon>
        <taxon>Streptophyta</taxon>
        <taxon>Embryophyta</taxon>
        <taxon>Tracheophyta</taxon>
        <taxon>Spermatophyta</taxon>
        <taxon>Magnoliopsida</taxon>
        <taxon>eudicotyledons</taxon>
        <taxon>Gunneridae</taxon>
        <taxon>Pentapetalae</taxon>
        <taxon>rosids</taxon>
        <taxon>malvids</taxon>
        <taxon>Malvales</taxon>
        <taxon>Malvaceae</taxon>
        <taxon>Malvoideae</taxon>
        <taxon>Hibiscus</taxon>
    </lineage>
</organism>
<accession>A0A6A3A082</accession>
<comment type="caution">
    <text evidence="1">The sequence shown here is derived from an EMBL/GenBank/DDBJ whole genome shotgun (WGS) entry which is preliminary data.</text>
</comment>
<evidence type="ECO:0000313" key="2">
    <source>
        <dbReference type="Proteomes" id="UP000436088"/>
    </source>
</evidence>
<dbReference type="AlphaFoldDB" id="A0A6A3A082"/>
<name>A0A6A3A082_HIBSY</name>
<dbReference type="GO" id="GO:0045292">
    <property type="term" value="P:mRNA cis splicing, via spliceosome"/>
    <property type="evidence" value="ECO:0007669"/>
    <property type="project" value="TreeGrafter"/>
</dbReference>
<dbReference type="Proteomes" id="UP000436088">
    <property type="component" value="Unassembled WGS sequence"/>
</dbReference>
<gene>
    <name evidence="1" type="ORF">F3Y22_tig00110610pilonHSYRG00110</name>
</gene>
<keyword evidence="2" id="KW-1185">Reference proteome</keyword>
<dbReference type="OrthoDB" id="2020589at2759"/>
<dbReference type="PANTHER" id="PTHR47539">
    <property type="entry name" value="PENTATRICOPEPTIDE REPEAT-CONTAINING PROTEIN OTP51, CHLOROPLASTIC"/>
    <property type="match status" value="1"/>
</dbReference>
<sequence>MDSGYSAAMLATKALPSLSILRLSRPLITRSAAPRLLPSPLFSAAHVSLADGNVSEEKEKWDSSNDKSEAFAFEDADGVLAGDDMKLLEARVIKVKELEELPELWRRSKLAWLCKELPAHKARTLVRILNAQKKWMKQEEATYLA</sequence>
<dbReference type="GO" id="GO:0048564">
    <property type="term" value="P:photosystem I assembly"/>
    <property type="evidence" value="ECO:0007669"/>
    <property type="project" value="TreeGrafter"/>
</dbReference>
<evidence type="ECO:0000313" key="1">
    <source>
        <dbReference type="EMBL" id="KAE8697700.1"/>
    </source>
</evidence>
<dbReference type="InterPro" id="IPR052500">
    <property type="entry name" value="Chloro/Mito_RNA_Process"/>
</dbReference>
<dbReference type="EMBL" id="VEPZ02001049">
    <property type="protein sequence ID" value="KAE8697700.1"/>
    <property type="molecule type" value="Genomic_DNA"/>
</dbReference>
<dbReference type="PANTHER" id="PTHR47539:SF1">
    <property type="entry name" value="PENTATRICOPEPTIDE REPEAT-CONTAINING PROTEIN OTP51, CHLOROPLASTIC"/>
    <property type="match status" value="1"/>
</dbReference>
<protein>
    <submittedName>
        <fullName evidence="1">Uncharacterized protein</fullName>
    </submittedName>
</protein>
<proteinExistence type="predicted"/>
<reference evidence="1" key="1">
    <citation type="submission" date="2019-09" db="EMBL/GenBank/DDBJ databases">
        <title>Draft genome information of white flower Hibiscus syriacus.</title>
        <authorList>
            <person name="Kim Y.-M."/>
        </authorList>
    </citation>
    <scope>NUCLEOTIDE SEQUENCE [LARGE SCALE GENOMIC DNA]</scope>
    <source>
        <strain evidence="1">YM2019G1</strain>
    </source>
</reference>
<dbReference type="GO" id="GO:0000373">
    <property type="term" value="P:Group II intron splicing"/>
    <property type="evidence" value="ECO:0007669"/>
    <property type="project" value="TreeGrafter"/>
</dbReference>